<evidence type="ECO:0000313" key="1">
    <source>
        <dbReference type="EMBL" id="KAH3700972.1"/>
    </source>
</evidence>
<protein>
    <submittedName>
        <fullName evidence="1">Uncharacterized protein</fullName>
    </submittedName>
</protein>
<reference evidence="1" key="1">
    <citation type="journal article" date="2019" name="bioRxiv">
        <title>The Genome of the Zebra Mussel, Dreissena polymorpha: A Resource for Invasive Species Research.</title>
        <authorList>
            <person name="McCartney M.A."/>
            <person name="Auch B."/>
            <person name="Kono T."/>
            <person name="Mallez S."/>
            <person name="Zhang Y."/>
            <person name="Obille A."/>
            <person name="Becker A."/>
            <person name="Abrahante J.E."/>
            <person name="Garbe J."/>
            <person name="Badalamenti J.P."/>
            <person name="Herman A."/>
            <person name="Mangelson H."/>
            <person name="Liachko I."/>
            <person name="Sullivan S."/>
            <person name="Sone E.D."/>
            <person name="Koren S."/>
            <person name="Silverstein K.A.T."/>
            <person name="Beckman K.B."/>
            <person name="Gohl D.M."/>
        </authorList>
    </citation>
    <scope>NUCLEOTIDE SEQUENCE</scope>
    <source>
        <strain evidence="1">Duluth1</strain>
        <tissue evidence="1">Whole animal</tissue>
    </source>
</reference>
<evidence type="ECO:0000313" key="2">
    <source>
        <dbReference type="Proteomes" id="UP000828390"/>
    </source>
</evidence>
<name>A0A9D3YHU1_DREPO</name>
<accession>A0A9D3YHU1</accession>
<keyword evidence="2" id="KW-1185">Reference proteome</keyword>
<dbReference type="EMBL" id="JAIWYP010000015">
    <property type="protein sequence ID" value="KAH3700972.1"/>
    <property type="molecule type" value="Genomic_DNA"/>
</dbReference>
<gene>
    <name evidence="1" type="ORF">DPMN_075954</name>
</gene>
<proteinExistence type="predicted"/>
<dbReference type="Proteomes" id="UP000828390">
    <property type="component" value="Unassembled WGS sequence"/>
</dbReference>
<organism evidence="1 2">
    <name type="scientific">Dreissena polymorpha</name>
    <name type="common">Zebra mussel</name>
    <name type="synonym">Mytilus polymorpha</name>
    <dbReference type="NCBI Taxonomy" id="45954"/>
    <lineage>
        <taxon>Eukaryota</taxon>
        <taxon>Metazoa</taxon>
        <taxon>Spiralia</taxon>
        <taxon>Lophotrochozoa</taxon>
        <taxon>Mollusca</taxon>
        <taxon>Bivalvia</taxon>
        <taxon>Autobranchia</taxon>
        <taxon>Heteroconchia</taxon>
        <taxon>Euheterodonta</taxon>
        <taxon>Imparidentia</taxon>
        <taxon>Neoheterodontei</taxon>
        <taxon>Myida</taxon>
        <taxon>Dreissenoidea</taxon>
        <taxon>Dreissenidae</taxon>
        <taxon>Dreissena</taxon>
    </lineage>
</organism>
<comment type="caution">
    <text evidence="1">The sequence shown here is derived from an EMBL/GenBank/DDBJ whole genome shotgun (WGS) entry which is preliminary data.</text>
</comment>
<sequence>MFLKPFSNLANISTRELTRKNAQPPGGHLIPETIKTNVLTKKNAPLTCVILRTNVLTKFHKDYLAINVTLRVFTRFYYIHKMKNAPPPVGHEKYPGGHVLTDPNPFSNLSRILLELVKFNENWTICVTMNNAPSVCGHVFQTPVNMFELIQYVIRPNLLTKFHEYWPINVASRVLTSFIKIRTNVASKVFTSKIFTTNDRRRTKGDHKSSP</sequence>
<reference evidence="1" key="2">
    <citation type="submission" date="2020-11" db="EMBL/GenBank/DDBJ databases">
        <authorList>
            <person name="McCartney M.A."/>
            <person name="Auch B."/>
            <person name="Kono T."/>
            <person name="Mallez S."/>
            <person name="Becker A."/>
            <person name="Gohl D.M."/>
            <person name="Silverstein K.A.T."/>
            <person name="Koren S."/>
            <person name="Bechman K.B."/>
            <person name="Herman A."/>
            <person name="Abrahante J.E."/>
            <person name="Garbe J."/>
        </authorList>
    </citation>
    <scope>NUCLEOTIDE SEQUENCE</scope>
    <source>
        <strain evidence="1">Duluth1</strain>
        <tissue evidence="1">Whole animal</tissue>
    </source>
</reference>
<dbReference type="AlphaFoldDB" id="A0A9D3YHU1"/>